<gene>
    <name evidence="2" type="ORF">VNO78_05811</name>
</gene>
<dbReference type="EMBL" id="JAYMYS010000002">
    <property type="protein sequence ID" value="KAK7404826.1"/>
    <property type="molecule type" value="Genomic_DNA"/>
</dbReference>
<dbReference type="Proteomes" id="UP001386955">
    <property type="component" value="Unassembled WGS sequence"/>
</dbReference>
<name>A0AAN9XRS2_PSOTE</name>
<sequence length="143" mass="15962">MVEKFNNLVEAVIMADCVEARHILDKSYELVCDSCVHLASGDEMHQNSVRVKQFLTGTAHNIRSLHSFLMNSDMNVEPQEDHMKALAGGENADLVEAGKRGRSRKGMKAKFEGGGRKVLTEVANQHSGWEGPEKYRRRSGYEG</sequence>
<protein>
    <submittedName>
        <fullName evidence="2">Uncharacterized protein</fullName>
    </submittedName>
</protein>
<evidence type="ECO:0000256" key="1">
    <source>
        <dbReference type="SAM" id="MobiDB-lite"/>
    </source>
</evidence>
<feature type="compositionally biased region" description="Basic and acidic residues" evidence="1">
    <location>
        <begin position="131"/>
        <end position="143"/>
    </location>
</feature>
<reference evidence="2 3" key="1">
    <citation type="submission" date="2024-01" db="EMBL/GenBank/DDBJ databases">
        <title>The genomes of 5 underutilized Papilionoideae crops provide insights into root nodulation and disease resistanc.</title>
        <authorList>
            <person name="Jiang F."/>
        </authorList>
    </citation>
    <scope>NUCLEOTIDE SEQUENCE [LARGE SCALE GENOMIC DNA]</scope>
    <source>
        <strain evidence="2">DUOXIRENSHENG_FW03</strain>
        <tissue evidence="2">Leaves</tissue>
    </source>
</reference>
<dbReference type="AlphaFoldDB" id="A0AAN9XRS2"/>
<comment type="caution">
    <text evidence="2">The sequence shown here is derived from an EMBL/GenBank/DDBJ whole genome shotgun (WGS) entry which is preliminary data.</text>
</comment>
<proteinExistence type="predicted"/>
<evidence type="ECO:0000313" key="2">
    <source>
        <dbReference type="EMBL" id="KAK7404826.1"/>
    </source>
</evidence>
<evidence type="ECO:0000313" key="3">
    <source>
        <dbReference type="Proteomes" id="UP001386955"/>
    </source>
</evidence>
<organism evidence="2 3">
    <name type="scientific">Psophocarpus tetragonolobus</name>
    <name type="common">Winged bean</name>
    <name type="synonym">Dolichos tetragonolobus</name>
    <dbReference type="NCBI Taxonomy" id="3891"/>
    <lineage>
        <taxon>Eukaryota</taxon>
        <taxon>Viridiplantae</taxon>
        <taxon>Streptophyta</taxon>
        <taxon>Embryophyta</taxon>
        <taxon>Tracheophyta</taxon>
        <taxon>Spermatophyta</taxon>
        <taxon>Magnoliopsida</taxon>
        <taxon>eudicotyledons</taxon>
        <taxon>Gunneridae</taxon>
        <taxon>Pentapetalae</taxon>
        <taxon>rosids</taxon>
        <taxon>fabids</taxon>
        <taxon>Fabales</taxon>
        <taxon>Fabaceae</taxon>
        <taxon>Papilionoideae</taxon>
        <taxon>50 kb inversion clade</taxon>
        <taxon>NPAAA clade</taxon>
        <taxon>indigoferoid/millettioid clade</taxon>
        <taxon>Phaseoleae</taxon>
        <taxon>Psophocarpus</taxon>
    </lineage>
</organism>
<accession>A0AAN9XRS2</accession>
<feature type="region of interest" description="Disordered" evidence="1">
    <location>
        <begin position="122"/>
        <end position="143"/>
    </location>
</feature>
<keyword evidence="3" id="KW-1185">Reference proteome</keyword>